<evidence type="ECO:0000256" key="1">
    <source>
        <dbReference type="SAM" id="MobiDB-lite"/>
    </source>
</evidence>
<feature type="compositionally biased region" description="Basic and acidic residues" evidence="1">
    <location>
        <begin position="62"/>
        <end position="71"/>
    </location>
</feature>
<reference evidence="2 3" key="1">
    <citation type="submission" date="2021-04" db="EMBL/GenBank/DDBJ databases">
        <authorList>
            <person name="De Guttry C."/>
            <person name="Zahm M."/>
            <person name="Klopp C."/>
            <person name="Cabau C."/>
            <person name="Louis A."/>
            <person name="Berthelot C."/>
            <person name="Parey E."/>
            <person name="Roest Crollius H."/>
            <person name="Montfort J."/>
            <person name="Robinson-Rechavi M."/>
            <person name="Bucao C."/>
            <person name="Bouchez O."/>
            <person name="Gislard M."/>
            <person name="Lluch J."/>
            <person name="Milhes M."/>
            <person name="Lampietro C."/>
            <person name="Lopez Roques C."/>
            <person name="Donnadieu C."/>
            <person name="Braasch I."/>
            <person name="Desvignes T."/>
            <person name="Postlethwait J."/>
            <person name="Bobe J."/>
            <person name="Wedekind C."/>
            <person name="Guiguen Y."/>
        </authorList>
    </citation>
    <scope>NUCLEOTIDE SEQUENCE [LARGE SCALE GENOMIC DNA]</scope>
    <source>
        <strain evidence="2">Cs_M1</strain>
        <tissue evidence="2">Blood</tissue>
    </source>
</reference>
<organism evidence="2 3">
    <name type="scientific">Coregonus suidteri</name>
    <dbReference type="NCBI Taxonomy" id="861788"/>
    <lineage>
        <taxon>Eukaryota</taxon>
        <taxon>Metazoa</taxon>
        <taxon>Chordata</taxon>
        <taxon>Craniata</taxon>
        <taxon>Vertebrata</taxon>
        <taxon>Euteleostomi</taxon>
        <taxon>Actinopterygii</taxon>
        <taxon>Neopterygii</taxon>
        <taxon>Teleostei</taxon>
        <taxon>Protacanthopterygii</taxon>
        <taxon>Salmoniformes</taxon>
        <taxon>Salmonidae</taxon>
        <taxon>Coregoninae</taxon>
        <taxon>Coregonus</taxon>
    </lineage>
</organism>
<dbReference type="EMBL" id="JAGTTL010000003">
    <property type="protein sequence ID" value="KAK6324448.1"/>
    <property type="molecule type" value="Genomic_DNA"/>
</dbReference>
<feature type="compositionally biased region" description="Low complexity" evidence="1">
    <location>
        <begin position="205"/>
        <end position="221"/>
    </location>
</feature>
<evidence type="ECO:0000313" key="2">
    <source>
        <dbReference type="EMBL" id="KAK6324448.1"/>
    </source>
</evidence>
<name>A0AAN8M4F6_9TELE</name>
<feature type="compositionally biased region" description="Basic residues" evidence="1">
    <location>
        <begin position="97"/>
        <end position="109"/>
    </location>
</feature>
<keyword evidence="3" id="KW-1185">Reference proteome</keyword>
<gene>
    <name evidence="2" type="ORF">J4Q44_G00037900</name>
</gene>
<protein>
    <submittedName>
        <fullName evidence="2">Uncharacterized protein</fullName>
    </submittedName>
</protein>
<feature type="region of interest" description="Disordered" evidence="1">
    <location>
        <begin position="1"/>
        <end position="118"/>
    </location>
</feature>
<feature type="compositionally biased region" description="Basic and acidic residues" evidence="1">
    <location>
        <begin position="1"/>
        <end position="15"/>
    </location>
</feature>
<dbReference type="AlphaFoldDB" id="A0AAN8M4F6"/>
<sequence length="227" mass="25821">MEIHFHKMNLDDRHTHATRPATNDHNSISEFSMPAFRPPPPRRDSVYWQAGQSLEVGGRSLRKTEQRERRLTAASRDSSSWPDPRPGAPHTVSVRSGRLRRQRKKKRTHSFSTTPKYRRMTAVTSARFSSDIWTSEGRIPKGSIPGYVLPVPEEEFLEDMLSENPRFPSKSQRKRPEYWEEAAAALPVYRGPWQQETTETATPAVSVLVPTSGSGSGSSPSEFDFYH</sequence>
<dbReference type="Proteomes" id="UP001356427">
    <property type="component" value="Unassembled WGS sequence"/>
</dbReference>
<feature type="region of interest" description="Disordered" evidence="1">
    <location>
        <begin position="195"/>
        <end position="227"/>
    </location>
</feature>
<feature type="compositionally biased region" description="Polar residues" evidence="1">
    <location>
        <begin position="20"/>
        <end position="30"/>
    </location>
</feature>
<accession>A0AAN8M4F6</accession>
<proteinExistence type="predicted"/>
<comment type="caution">
    <text evidence="2">The sequence shown here is derived from an EMBL/GenBank/DDBJ whole genome shotgun (WGS) entry which is preliminary data.</text>
</comment>
<evidence type="ECO:0000313" key="3">
    <source>
        <dbReference type="Proteomes" id="UP001356427"/>
    </source>
</evidence>